<name>A0A7X0DK79_NOVIT</name>
<keyword evidence="2" id="KW-0472">Membrane</keyword>
<dbReference type="SMART" id="SM00271">
    <property type="entry name" value="DnaJ"/>
    <property type="match status" value="1"/>
</dbReference>
<evidence type="ECO:0000313" key="4">
    <source>
        <dbReference type="EMBL" id="MBB6208668.1"/>
    </source>
</evidence>
<keyword evidence="2" id="KW-1133">Transmembrane helix</keyword>
<evidence type="ECO:0000259" key="3">
    <source>
        <dbReference type="PROSITE" id="PS50076"/>
    </source>
</evidence>
<feature type="compositionally biased region" description="Pro residues" evidence="1">
    <location>
        <begin position="380"/>
        <end position="389"/>
    </location>
</feature>
<dbReference type="PANTHER" id="PTHR24074">
    <property type="entry name" value="CO-CHAPERONE PROTEIN DJLA"/>
    <property type="match status" value="1"/>
</dbReference>
<accession>A0A7X0DK79</accession>
<dbReference type="Gene3D" id="2.30.30.40">
    <property type="entry name" value="SH3 Domains"/>
    <property type="match status" value="1"/>
</dbReference>
<dbReference type="InterPro" id="IPR018253">
    <property type="entry name" value="DnaJ_domain_CS"/>
</dbReference>
<dbReference type="PRINTS" id="PR00625">
    <property type="entry name" value="JDOMAIN"/>
</dbReference>
<evidence type="ECO:0000313" key="5">
    <source>
        <dbReference type="Proteomes" id="UP000544872"/>
    </source>
</evidence>
<protein>
    <recommendedName>
        <fullName evidence="3">J domain-containing protein</fullName>
    </recommendedName>
</protein>
<dbReference type="RefSeq" id="WP_184259836.1">
    <property type="nucleotide sequence ID" value="NZ_JACIIX010000001.1"/>
</dbReference>
<feature type="compositionally biased region" description="Low complexity" evidence="1">
    <location>
        <begin position="93"/>
        <end position="109"/>
    </location>
</feature>
<gene>
    <name evidence="4" type="ORF">FHS48_000049</name>
</gene>
<dbReference type="InterPro" id="IPR001623">
    <property type="entry name" value="DnaJ_domain"/>
</dbReference>
<keyword evidence="5" id="KW-1185">Reference proteome</keyword>
<dbReference type="PROSITE" id="PS00636">
    <property type="entry name" value="DNAJ_1"/>
    <property type="match status" value="1"/>
</dbReference>
<sequence length="482" mass="51156">MSGGRFDIDPADPRGFYAMLKVAPTASPAEIKSAFRRRAKDLHPDRNPDPGAKEAFHRLTAAYEVLSDPARRAAYDSRRTGAAGKQGTGQGTGQERPSSRHTASSGSRSGPQARQPQGNDPTRAYRQTQARTQQRPTAQRPPPGRAAAPPLSCCCCGKVAAQPRFVEFVTVTGTLRHTREQWTDGVYCRACADRTALKVAARCWLTGWWSPGGPLKTLRALGIALRGGRLPRQKNHALLMQQAQAFLAQRDPMMAHAVALQAQMFAPDGVSRLQTDQLLAQIRAAAPGKTLPPLKDRWRGASLLQLLQLLPVYVLIVVLALLFWPGRQAADDDIDPPPATVAPVSAPAAPAPSGTAGSPAGAVPARPGGPQSVPSATTPAPSPAAPPPIVSLSAGGVRAGQYHDIRVAATALRTGPGQEFQTLLLLGAGETVMVTEVASDGQWARVQTLDGRPGFISSRALSLTDPARAEALRREQKRTGRP</sequence>
<feature type="compositionally biased region" description="Low complexity" evidence="1">
    <location>
        <begin position="341"/>
        <end position="379"/>
    </location>
</feature>
<feature type="compositionally biased region" description="Basic and acidic residues" evidence="1">
    <location>
        <begin position="70"/>
        <end position="79"/>
    </location>
</feature>
<feature type="compositionally biased region" description="Polar residues" evidence="1">
    <location>
        <begin position="110"/>
        <end position="120"/>
    </location>
</feature>
<dbReference type="SUPFAM" id="SSF46565">
    <property type="entry name" value="Chaperone J-domain"/>
    <property type="match status" value="1"/>
</dbReference>
<comment type="caution">
    <text evidence="4">The sequence shown here is derived from an EMBL/GenBank/DDBJ whole genome shotgun (WGS) entry which is preliminary data.</text>
</comment>
<evidence type="ECO:0000256" key="1">
    <source>
        <dbReference type="SAM" id="MobiDB-lite"/>
    </source>
</evidence>
<dbReference type="InterPro" id="IPR036869">
    <property type="entry name" value="J_dom_sf"/>
</dbReference>
<dbReference type="EMBL" id="JACIIX010000001">
    <property type="protein sequence ID" value="MBB6208668.1"/>
    <property type="molecule type" value="Genomic_DNA"/>
</dbReference>
<evidence type="ECO:0000256" key="2">
    <source>
        <dbReference type="SAM" id="Phobius"/>
    </source>
</evidence>
<proteinExistence type="predicted"/>
<dbReference type="Pfam" id="PF08239">
    <property type="entry name" value="SH3_3"/>
    <property type="match status" value="1"/>
</dbReference>
<feature type="transmembrane region" description="Helical" evidence="2">
    <location>
        <begin position="303"/>
        <end position="324"/>
    </location>
</feature>
<keyword evidence="2" id="KW-0812">Transmembrane</keyword>
<dbReference type="InterPro" id="IPR050817">
    <property type="entry name" value="DjlA_DnaK_co-chaperone"/>
</dbReference>
<feature type="region of interest" description="Disordered" evidence="1">
    <location>
        <begin position="70"/>
        <end position="145"/>
    </location>
</feature>
<dbReference type="Proteomes" id="UP000544872">
    <property type="component" value="Unassembled WGS sequence"/>
</dbReference>
<dbReference type="CDD" id="cd06257">
    <property type="entry name" value="DnaJ"/>
    <property type="match status" value="1"/>
</dbReference>
<dbReference type="Pfam" id="PF00226">
    <property type="entry name" value="DnaJ"/>
    <property type="match status" value="1"/>
</dbReference>
<reference evidence="4 5" key="1">
    <citation type="submission" date="2020-08" db="EMBL/GenBank/DDBJ databases">
        <title>Genomic Encyclopedia of Type Strains, Phase IV (KMG-IV): sequencing the most valuable type-strain genomes for metagenomic binning, comparative biology and taxonomic classification.</title>
        <authorList>
            <person name="Goeker M."/>
        </authorList>
    </citation>
    <scope>NUCLEOTIDE SEQUENCE [LARGE SCALE GENOMIC DNA]</scope>
    <source>
        <strain evidence="4 5">DSM 11590</strain>
    </source>
</reference>
<dbReference type="AlphaFoldDB" id="A0A7X0DK79"/>
<feature type="domain" description="J" evidence="3">
    <location>
        <begin position="15"/>
        <end position="79"/>
    </location>
</feature>
<organism evidence="4 5">
    <name type="scientific">Novispirillum itersonii</name>
    <name type="common">Aquaspirillum itersonii</name>
    <dbReference type="NCBI Taxonomy" id="189"/>
    <lineage>
        <taxon>Bacteria</taxon>
        <taxon>Pseudomonadati</taxon>
        <taxon>Pseudomonadota</taxon>
        <taxon>Alphaproteobacteria</taxon>
        <taxon>Rhodospirillales</taxon>
        <taxon>Novispirillaceae</taxon>
        <taxon>Novispirillum</taxon>
    </lineage>
</organism>
<feature type="region of interest" description="Disordered" evidence="1">
    <location>
        <begin position="334"/>
        <end position="389"/>
    </location>
</feature>
<dbReference type="PROSITE" id="PS50076">
    <property type="entry name" value="DNAJ_2"/>
    <property type="match status" value="1"/>
</dbReference>
<dbReference type="InterPro" id="IPR003646">
    <property type="entry name" value="SH3-like_bac-type"/>
</dbReference>
<dbReference type="Gene3D" id="1.10.287.110">
    <property type="entry name" value="DnaJ domain"/>
    <property type="match status" value="1"/>
</dbReference>
<feature type="region of interest" description="Disordered" evidence="1">
    <location>
        <begin position="27"/>
        <end position="53"/>
    </location>
</feature>
<feature type="compositionally biased region" description="Low complexity" evidence="1">
    <location>
        <begin position="121"/>
        <end position="138"/>
    </location>
</feature>
<feature type="compositionally biased region" description="Basic and acidic residues" evidence="1">
    <location>
        <begin position="41"/>
        <end position="53"/>
    </location>
</feature>